<gene>
    <name evidence="2" type="primary">LOC107009533</name>
</gene>
<sequence length="288" mass="33817">MPSVENIADWFGLGKDFAYWCQESRIAFRDLYIRFGHASFYSTYNREFKLSYREWNEIRPLAFDVALLGTMVFSHGTSLRYEHTLFKWYENQGITKNYPIAPVILPDMYRALGKCKEGHRYFQGCNLLLQWLILSDLAKGARTPKLHTLDNKKTLKYLNDMLYWANMNNRITRGRWAQIFSESREEDPQWMLDRFISKEVVVESCRKIVLPLPGIREIHPLMSCDSSKGDKLYPKRCNMVLMYMILETIECTTSLKYSENGKVSSVWIKTPFPLADSMMDMTRVTKNG</sequence>
<reference evidence="2" key="2">
    <citation type="submission" date="2025-08" db="UniProtKB">
        <authorList>
            <consortium name="RefSeq"/>
        </authorList>
    </citation>
    <scope>IDENTIFICATION</scope>
</reference>
<proteinExistence type="predicted"/>
<evidence type="ECO:0000313" key="2">
    <source>
        <dbReference type="RefSeq" id="XP_015064362.1"/>
    </source>
</evidence>
<protein>
    <submittedName>
        <fullName evidence="2">Uncharacterized protein LOC107009533 isoform X1</fullName>
    </submittedName>
</protein>
<dbReference type="RefSeq" id="XP_015064362.1">
    <property type="nucleotide sequence ID" value="XM_015208876.2"/>
</dbReference>
<organism evidence="1 2">
    <name type="scientific">Solanum pennellii</name>
    <name type="common">Tomato</name>
    <name type="synonym">Lycopersicon pennellii</name>
    <dbReference type="NCBI Taxonomy" id="28526"/>
    <lineage>
        <taxon>Eukaryota</taxon>
        <taxon>Viridiplantae</taxon>
        <taxon>Streptophyta</taxon>
        <taxon>Embryophyta</taxon>
        <taxon>Tracheophyta</taxon>
        <taxon>Spermatophyta</taxon>
        <taxon>Magnoliopsida</taxon>
        <taxon>eudicotyledons</taxon>
        <taxon>Gunneridae</taxon>
        <taxon>Pentapetalae</taxon>
        <taxon>asterids</taxon>
        <taxon>lamiids</taxon>
        <taxon>Solanales</taxon>
        <taxon>Solanaceae</taxon>
        <taxon>Solanoideae</taxon>
        <taxon>Solaneae</taxon>
        <taxon>Solanum</taxon>
        <taxon>Solanum subgen. Lycopersicon</taxon>
    </lineage>
</organism>
<dbReference type="GeneID" id="107009533"/>
<dbReference type="Proteomes" id="UP000694930">
    <property type="component" value="Chromosome 2"/>
</dbReference>
<accession>A0ABM1G0X3</accession>
<reference evidence="1" key="1">
    <citation type="journal article" date="2014" name="Nat. Genet.">
        <title>The genome of the stress-tolerant wild tomato species Solanum pennellii.</title>
        <authorList>
            <person name="Bolger A."/>
            <person name="Scossa F."/>
            <person name="Bolger M.E."/>
            <person name="Lanz C."/>
            <person name="Maumus F."/>
            <person name="Tohge T."/>
            <person name="Quesneville H."/>
            <person name="Alseekh S."/>
            <person name="Sorensen I."/>
            <person name="Lichtenstein G."/>
            <person name="Fich E.A."/>
            <person name="Conte M."/>
            <person name="Keller H."/>
            <person name="Schneeberger K."/>
            <person name="Schwacke R."/>
            <person name="Ofner I."/>
            <person name="Vrebalov J."/>
            <person name="Xu Y."/>
            <person name="Osorio S."/>
            <person name="Aflitos S.A."/>
            <person name="Schijlen E."/>
            <person name="Jimenez-Gomez J.M."/>
            <person name="Ryngajllo M."/>
            <person name="Kimura S."/>
            <person name="Kumar R."/>
            <person name="Koenig D."/>
            <person name="Headland L.R."/>
            <person name="Maloof J.N."/>
            <person name="Sinha N."/>
            <person name="van Ham R.C."/>
            <person name="Lankhorst R.K."/>
            <person name="Mao L."/>
            <person name="Vogel A."/>
            <person name="Arsova B."/>
            <person name="Panstruga R."/>
            <person name="Fei Z."/>
            <person name="Rose J.K."/>
            <person name="Zamir D."/>
            <person name="Carrari F."/>
            <person name="Giovannoni J.J."/>
            <person name="Weigel D."/>
            <person name="Usadel B."/>
            <person name="Fernie A.R."/>
        </authorList>
    </citation>
    <scope>NUCLEOTIDE SEQUENCE [LARGE SCALE GENOMIC DNA]</scope>
    <source>
        <strain evidence="1">cv. LA0716</strain>
    </source>
</reference>
<evidence type="ECO:0000313" key="1">
    <source>
        <dbReference type="Proteomes" id="UP000694930"/>
    </source>
</evidence>
<name>A0ABM1G0X3_SOLPN</name>
<keyword evidence="1" id="KW-1185">Reference proteome</keyword>